<dbReference type="EMBL" id="BLAL01000357">
    <property type="protein sequence ID" value="GET04808.1"/>
    <property type="molecule type" value="Genomic_DNA"/>
</dbReference>
<accession>A0A2Z6QF05</accession>
<dbReference type="Proteomes" id="UP000247702">
    <property type="component" value="Unassembled WGS sequence"/>
</dbReference>
<reference evidence="2" key="2">
    <citation type="submission" date="2019-10" db="EMBL/GenBank/DDBJ databases">
        <title>Conservation and host-specific expression of non-tandemly repeated heterogenous ribosome RNA gene in arbuscular mycorrhizal fungi.</title>
        <authorList>
            <person name="Maeda T."/>
            <person name="Kobayashi Y."/>
            <person name="Nakagawa T."/>
            <person name="Ezawa T."/>
            <person name="Yamaguchi K."/>
            <person name="Bino T."/>
            <person name="Nishimoto Y."/>
            <person name="Shigenobu S."/>
            <person name="Kawaguchi M."/>
        </authorList>
    </citation>
    <scope>NUCLEOTIDE SEQUENCE</scope>
    <source>
        <strain evidence="2">HR1</strain>
    </source>
</reference>
<organism evidence="1 3">
    <name type="scientific">Rhizophagus clarus</name>
    <dbReference type="NCBI Taxonomy" id="94130"/>
    <lineage>
        <taxon>Eukaryota</taxon>
        <taxon>Fungi</taxon>
        <taxon>Fungi incertae sedis</taxon>
        <taxon>Mucoromycota</taxon>
        <taxon>Glomeromycotina</taxon>
        <taxon>Glomeromycetes</taxon>
        <taxon>Glomerales</taxon>
        <taxon>Glomeraceae</taxon>
        <taxon>Rhizophagus</taxon>
    </lineage>
</organism>
<dbReference type="Gene3D" id="3.80.10.10">
    <property type="entry name" value="Ribonuclease Inhibitor"/>
    <property type="match status" value="1"/>
</dbReference>
<name>A0A2Z6QF05_9GLOM</name>
<comment type="caution">
    <text evidence="1">The sequence shown here is derived from an EMBL/GenBank/DDBJ whole genome shotgun (WGS) entry which is preliminary data.</text>
</comment>
<proteinExistence type="predicted"/>
<evidence type="ECO:0008006" key="4">
    <source>
        <dbReference type="Google" id="ProtNLM"/>
    </source>
</evidence>
<protein>
    <recommendedName>
        <fullName evidence="4">F-box domain-containing protein</fullName>
    </recommendedName>
</protein>
<dbReference type="AlphaFoldDB" id="A0A2Z6QF05"/>
<evidence type="ECO:0000313" key="2">
    <source>
        <dbReference type="EMBL" id="GET04808.1"/>
    </source>
</evidence>
<keyword evidence="3" id="KW-1185">Reference proteome</keyword>
<evidence type="ECO:0000313" key="1">
    <source>
        <dbReference type="EMBL" id="GBB88125.1"/>
    </source>
</evidence>
<sequence length="498" mass="59294">MSILVKDILFLIFEELQDDSKSLFSCLLVNKHWCETVIPILWRNPWCYSDINYSNKNSLFIIISCYLFDDIKEFITSQRIQLPSVINKSFFFDYLSFCRSINVNTIDNIISIGSSLAYNQFSMQQEFYSLFMRKCPELRYLDMRSIKHQIFCFPEAKICLKSLCELTCDTSIDSSYFYGLSRSCQYIQNLIIVNIDPRPNYGIVKLIEVQKNLKHFEWKDDLFEDYLTEDPYGLFFLALEKKAVSLNHLRIFFRSIYNIEYTLRTLLQLLLPKFHKLKTLIIEYAFLSFTEEQLKNLVYHELEILNIEFSKLNVISSIIENSGGHLKKIIFRSYDIIDIEFDNFDENSLNFIRKIYVNCPSIEYLSIVFSPSKEHFIEFEKLLKVCKNLKSLLLTICNIYEEETNEKIIENGEELLKVLISSAPTNLKEIRFYDYFKFSLDNLEEFLGKWRGCALTMLTSDPLYEREDYKKLFYKYKNDGVIKDFKYVNEYSEIEYHV</sequence>
<dbReference type="OrthoDB" id="10334548at2759"/>
<dbReference type="EMBL" id="BEXD01000518">
    <property type="protein sequence ID" value="GBB88125.1"/>
    <property type="molecule type" value="Genomic_DNA"/>
</dbReference>
<dbReference type="Proteomes" id="UP000615446">
    <property type="component" value="Unassembled WGS sequence"/>
</dbReference>
<dbReference type="SUPFAM" id="SSF52047">
    <property type="entry name" value="RNI-like"/>
    <property type="match status" value="1"/>
</dbReference>
<gene>
    <name evidence="2" type="ORF">RCL2_003110200</name>
    <name evidence="1" type="ORF">RclHR1_14640007</name>
</gene>
<dbReference type="InterPro" id="IPR032675">
    <property type="entry name" value="LRR_dom_sf"/>
</dbReference>
<reference evidence="1 3" key="1">
    <citation type="submission" date="2017-11" db="EMBL/GenBank/DDBJ databases">
        <title>The genome of Rhizophagus clarus HR1 reveals common genetic basis of auxotrophy among arbuscular mycorrhizal fungi.</title>
        <authorList>
            <person name="Kobayashi Y."/>
        </authorList>
    </citation>
    <scope>NUCLEOTIDE SEQUENCE [LARGE SCALE GENOMIC DNA]</scope>
    <source>
        <strain evidence="1 3">HR1</strain>
    </source>
</reference>
<evidence type="ECO:0000313" key="3">
    <source>
        <dbReference type="Proteomes" id="UP000247702"/>
    </source>
</evidence>